<protein>
    <submittedName>
        <fullName evidence="9">Magnesium and cobalt transport protein CorA</fullName>
    </submittedName>
</protein>
<keyword evidence="3" id="KW-0813">Transport</keyword>
<evidence type="ECO:0000313" key="9">
    <source>
        <dbReference type="EMBL" id="GAA5087127.1"/>
    </source>
</evidence>
<evidence type="ECO:0000256" key="8">
    <source>
        <dbReference type="SAM" id="Phobius"/>
    </source>
</evidence>
<keyword evidence="4" id="KW-1003">Cell membrane</keyword>
<evidence type="ECO:0000256" key="4">
    <source>
        <dbReference type="ARBA" id="ARBA00022475"/>
    </source>
</evidence>
<evidence type="ECO:0000256" key="7">
    <source>
        <dbReference type="ARBA" id="ARBA00023136"/>
    </source>
</evidence>
<keyword evidence="10" id="KW-1185">Reference proteome</keyword>
<evidence type="ECO:0000256" key="5">
    <source>
        <dbReference type="ARBA" id="ARBA00022692"/>
    </source>
</evidence>
<evidence type="ECO:0000256" key="1">
    <source>
        <dbReference type="ARBA" id="ARBA00004651"/>
    </source>
</evidence>
<sequence>MSQPLISKRQRIRYYAPTQAPINVADVDDLLLSKDHKGLVWISLVDPSAQEIAKVVKKWVGVERVVEEMQTLHRRPKVIEYEGASLIVAVTFSMDQGVVRFGESQLLFGQGFLITIWRNTQLTDETVQQHLEASPQLIARGADYIAAEILDTITDDYTEALLGFEKKVEKAETHFFVGRSQKKDIEQVYQLRRMLLRIQSSISPLSELSRRFARQNTPYIGEDSRAYFAEVADRIARQAELIGALRETLAFAFEGGMMIIQLQQNDITRKLAAWAAMIAIPTAVAGIYGMNFEHMPELSWRFGYPAALGTMAGICGVLYYRFKRMKWL</sequence>
<reference evidence="10" key="1">
    <citation type="journal article" date="2019" name="Int. J. Syst. Evol. Microbiol.">
        <title>The Global Catalogue of Microorganisms (GCM) 10K type strain sequencing project: providing services to taxonomists for standard genome sequencing and annotation.</title>
        <authorList>
            <consortium name="The Broad Institute Genomics Platform"/>
            <consortium name="The Broad Institute Genome Sequencing Center for Infectious Disease"/>
            <person name="Wu L."/>
            <person name="Ma J."/>
        </authorList>
    </citation>
    <scope>NUCLEOTIDE SEQUENCE [LARGE SCALE GENOMIC DNA]</scope>
    <source>
        <strain evidence="10">JCM 18423</strain>
    </source>
</reference>
<comment type="similarity">
    <text evidence="2">Belongs to the CorA metal ion transporter (MIT) (TC 1.A.35) family.</text>
</comment>
<name>A0ABP9M092_9BURK</name>
<dbReference type="SUPFAM" id="SSF143865">
    <property type="entry name" value="CorA soluble domain-like"/>
    <property type="match status" value="1"/>
</dbReference>
<evidence type="ECO:0000256" key="2">
    <source>
        <dbReference type="ARBA" id="ARBA00009765"/>
    </source>
</evidence>
<dbReference type="EMBL" id="BAABKD010000006">
    <property type="protein sequence ID" value="GAA5087127.1"/>
    <property type="molecule type" value="Genomic_DNA"/>
</dbReference>
<feature type="transmembrane region" description="Helical" evidence="8">
    <location>
        <begin position="271"/>
        <end position="290"/>
    </location>
</feature>
<keyword evidence="5 8" id="KW-0812">Transmembrane</keyword>
<dbReference type="Gene3D" id="3.30.460.20">
    <property type="entry name" value="CorA soluble domain-like"/>
    <property type="match status" value="1"/>
</dbReference>
<feature type="transmembrane region" description="Helical" evidence="8">
    <location>
        <begin position="302"/>
        <end position="322"/>
    </location>
</feature>
<dbReference type="InterPro" id="IPR045863">
    <property type="entry name" value="CorA_TM1_TM2"/>
</dbReference>
<dbReference type="RefSeq" id="WP_345369699.1">
    <property type="nucleotide sequence ID" value="NZ_BAABKD010000006.1"/>
</dbReference>
<dbReference type="PANTHER" id="PTHR46494:SF1">
    <property type="entry name" value="CORA FAMILY METAL ION TRANSPORTER (EUROFUNG)"/>
    <property type="match status" value="1"/>
</dbReference>
<accession>A0ABP9M092</accession>
<proteinExistence type="inferred from homology"/>
<organism evidence="9 10">
    <name type="scientific">Paenalcaligenes hermetiae</name>
    <dbReference type="NCBI Taxonomy" id="1157987"/>
    <lineage>
        <taxon>Bacteria</taxon>
        <taxon>Pseudomonadati</taxon>
        <taxon>Pseudomonadota</taxon>
        <taxon>Betaproteobacteria</taxon>
        <taxon>Burkholderiales</taxon>
        <taxon>Alcaligenaceae</taxon>
        <taxon>Paenalcaligenes</taxon>
    </lineage>
</organism>
<gene>
    <name evidence="9" type="ORF">GCM10023337_07250</name>
</gene>
<dbReference type="Proteomes" id="UP001500227">
    <property type="component" value="Unassembled WGS sequence"/>
</dbReference>
<dbReference type="InterPro" id="IPR045861">
    <property type="entry name" value="CorA_cytoplasmic_dom"/>
</dbReference>
<dbReference type="CDD" id="cd12830">
    <property type="entry name" value="MtCorA-like"/>
    <property type="match status" value="1"/>
</dbReference>
<evidence type="ECO:0000313" key="10">
    <source>
        <dbReference type="Proteomes" id="UP001500227"/>
    </source>
</evidence>
<dbReference type="Pfam" id="PF01544">
    <property type="entry name" value="CorA"/>
    <property type="match status" value="1"/>
</dbReference>
<evidence type="ECO:0000256" key="6">
    <source>
        <dbReference type="ARBA" id="ARBA00022989"/>
    </source>
</evidence>
<dbReference type="InterPro" id="IPR002523">
    <property type="entry name" value="MgTranspt_CorA/ZnTranspt_ZntB"/>
</dbReference>
<keyword evidence="7 8" id="KW-0472">Membrane</keyword>
<keyword evidence="6 8" id="KW-1133">Transmembrane helix</keyword>
<evidence type="ECO:0000256" key="3">
    <source>
        <dbReference type="ARBA" id="ARBA00022448"/>
    </source>
</evidence>
<comment type="caution">
    <text evidence="9">The sequence shown here is derived from an EMBL/GenBank/DDBJ whole genome shotgun (WGS) entry which is preliminary data.</text>
</comment>
<dbReference type="SUPFAM" id="SSF144083">
    <property type="entry name" value="Magnesium transport protein CorA, transmembrane region"/>
    <property type="match status" value="1"/>
</dbReference>
<comment type="subcellular location">
    <subcellularLocation>
        <location evidence="1">Cell membrane</location>
        <topology evidence="1">Multi-pass membrane protein</topology>
    </subcellularLocation>
</comment>
<dbReference type="Gene3D" id="1.20.58.340">
    <property type="entry name" value="Magnesium transport protein CorA, transmembrane region"/>
    <property type="match status" value="2"/>
</dbReference>
<dbReference type="PANTHER" id="PTHR46494">
    <property type="entry name" value="CORA FAMILY METAL ION TRANSPORTER (EUROFUNG)"/>
    <property type="match status" value="1"/>
</dbReference>